<proteinExistence type="predicted"/>
<keyword evidence="2" id="KW-0732">Signal</keyword>
<dbReference type="InterPro" id="IPR024516">
    <property type="entry name" value="Mce_C"/>
</dbReference>
<protein>
    <submittedName>
        <fullName evidence="5">MCE family protein</fullName>
    </submittedName>
</protein>
<gene>
    <name evidence="5" type="ORF">MU0050_004479</name>
</gene>
<feature type="signal peptide" evidence="2">
    <location>
        <begin position="1"/>
        <end position="20"/>
    </location>
</feature>
<reference evidence="5 6" key="1">
    <citation type="submission" date="2023-08" db="EMBL/GenBank/DDBJ databases">
        <authorList>
            <person name="Folkvardsen B D."/>
            <person name="Norman A."/>
        </authorList>
    </citation>
    <scope>NUCLEOTIDE SEQUENCE [LARGE SCALE GENOMIC DNA]</scope>
    <source>
        <strain evidence="5 6">Mu0050</strain>
    </source>
</reference>
<feature type="region of interest" description="Disordered" evidence="1">
    <location>
        <begin position="356"/>
        <end position="427"/>
    </location>
</feature>
<feature type="domain" description="Mammalian cell entry C-terminal" evidence="4">
    <location>
        <begin position="114"/>
        <end position="337"/>
    </location>
</feature>
<feature type="chain" id="PRO_5046804716" evidence="2">
    <location>
        <begin position="21"/>
        <end position="469"/>
    </location>
</feature>
<dbReference type="PANTHER" id="PTHR33371:SF19">
    <property type="entry name" value="MCE-FAMILY PROTEIN MCE4A"/>
    <property type="match status" value="1"/>
</dbReference>
<keyword evidence="6" id="KW-1185">Reference proteome</keyword>
<evidence type="ECO:0000259" key="4">
    <source>
        <dbReference type="Pfam" id="PF11887"/>
    </source>
</evidence>
<evidence type="ECO:0000313" key="5">
    <source>
        <dbReference type="EMBL" id="CAJ1586836.1"/>
    </source>
</evidence>
<evidence type="ECO:0000259" key="3">
    <source>
        <dbReference type="Pfam" id="PF02470"/>
    </source>
</evidence>
<dbReference type="PANTHER" id="PTHR33371">
    <property type="entry name" value="INTERMEMBRANE PHOSPHOLIPID TRANSPORT SYSTEM BINDING PROTEIN MLAD-RELATED"/>
    <property type="match status" value="1"/>
</dbReference>
<dbReference type="EMBL" id="OY726395">
    <property type="protein sequence ID" value="CAJ1586836.1"/>
    <property type="molecule type" value="Genomic_DNA"/>
</dbReference>
<feature type="domain" description="Mce/MlaD" evidence="3">
    <location>
        <begin position="31"/>
        <end position="107"/>
    </location>
</feature>
<dbReference type="InterPro" id="IPR003399">
    <property type="entry name" value="Mce/MlaD"/>
</dbReference>
<dbReference type="Pfam" id="PF02470">
    <property type="entry name" value="MlaD"/>
    <property type="match status" value="1"/>
</dbReference>
<dbReference type="InterPro" id="IPR052336">
    <property type="entry name" value="MlaD_Phospholipid_Transporter"/>
</dbReference>
<name>A0ABM9MJQ2_9MYCO</name>
<dbReference type="Pfam" id="PF11887">
    <property type="entry name" value="Mce4_CUP1"/>
    <property type="match status" value="1"/>
</dbReference>
<dbReference type="RefSeq" id="WP_316512697.1">
    <property type="nucleotide sequence ID" value="NZ_OY726395.1"/>
</dbReference>
<organism evidence="5 6">
    <name type="scientific">[Mycobacterium] wendilense</name>
    <dbReference type="NCBI Taxonomy" id="3064284"/>
    <lineage>
        <taxon>Bacteria</taxon>
        <taxon>Bacillati</taxon>
        <taxon>Actinomycetota</taxon>
        <taxon>Actinomycetes</taxon>
        <taxon>Mycobacteriales</taxon>
        <taxon>Mycobacteriaceae</taxon>
        <taxon>Mycolicibacter</taxon>
    </lineage>
</organism>
<sequence>MVIGLCFAMVAAIASVSAVAKSRGDLDRVLRVSAELTNVGDGLPEKSDVKFRGVLVGQVSKVETTPMGQPNTVHLQLKPGLAAGIPGNVTARVVPSNIFAVSSVQLVDNGDGAAPLRSGAAIPEDTSLPTVLFQTTLNKFRKVFAALAGQPTERGVGLLATLSEATHGRGDSIRAAGRDLKEIVTELDTVLSDGSDASTIAALTEATDALRDAAPELFDALDRGVRPMRTLAEKRESVSSFLAAATHTSLALAESFENQTDRLINITTQLTPVVGVLADNAEQFPMIAGRIQRLSENVLNVYDHETRQLTVKTILSLTPTRSYVRADCPRYGELSGPSCETAPEVPAAPQLYPALGSMGIAPPAGVSENRPNHAPPRDSTRHGGQIPGGRPPGAAESVPQPPAAVEPVPDAVPKSAGIGGNVGPVGSAQEGRQLSMITGTVASPATHLLLGPVVRGSTVHLLPESGGHW</sequence>
<accession>A0ABM9MJQ2</accession>
<evidence type="ECO:0000256" key="2">
    <source>
        <dbReference type="SAM" id="SignalP"/>
    </source>
</evidence>
<evidence type="ECO:0000256" key="1">
    <source>
        <dbReference type="SAM" id="MobiDB-lite"/>
    </source>
</evidence>
<dbReference type="Proteomes" id="UP001190466">
    <property type="component" value="Chromosome"/>
</dbReference>
<evidence type="ECO:0000313" key="6">
    <source>
        <dbReference type="Proteomes" id="UP001190466"/>
    </source>
</evidence>